<protein>
    <submittedName>
        <fullName evidence="1">Uncharacterized protein</fullName>
    </submittedName>
</protein>
<evidence type="ECO:0000313" key="2">
    <source>
        <dbReference type="Proteomes" id="UP000649259"/>
    </source>
</evidence>
<evidence type="ECO:0000313" key="1">
    <source>
        <dbReference type="EMBL" id="GHI62800.1"/>
    </source>
</evidence>
<name>A0ABQ3S3V1_9ACTN</name>
<proteinExistence type="predicted"/>
<keyword evidence="2" id="KW-1185">Reference proteome</keyword>
<gene>
    <name evidence="1" type="ORF">Saso_44500</name>
</gene>
<sequence>MDAGIVTESWYAEFAFRRRVNMSAIGSVMVMNWPVASLAGVSWCAIPLPDPRRDGCGAVDLRRSKSYGRLSGAQPSKPKPWRGGRLTRPLLTESLWNP</sequence>
<reference evidence="2" key="1">
    <citation type="submission" date="2023-07" db="EMBL/GenBank/DDBJ databases">
        <title>Whole genome shotgun sequence of Streptomyces cacaoi subsp. asoensis NBRC 13813.</title>
        <authorList>
            <person name="Komaki H."/>
            <person name="Tamura T."/>
        </authorList>
    </citation>
    <scope>NUCLEOTIDE SEQUENCE [LARGE SCALE GENOMIC DNA]</scope>
    <source>
        <strain evidence="2">NBRC 13813</strain>
    </source>
</reference>
<comment type="caution">
    <text evidence="1">The sequence shown here is derived from an EMBL/GenBank/DDBJ whole genome shotgun (WGS) entry which is preliminary data.</text>
</comment>
<accession>A0ABQ3S3V1</accession>
<organism evidence="1 2">
    <name type="scientific">Streptomyces asoensis</name>
    <dbReference type="NCBI Taxonomy" id="249586"/>
    <lineage>
        <taxon>Bacteria</taxon>
        <taxon>Bacillati</taxon>
        <taxon>Actinomycetota</taxon>
        <taxon>Actinomycetes</taxon>
        <taxon>Kitasatosporales</taxon>
        <taxon>Streptomycetaceae</taxon>
        <taxon>Streptomyces</taxon>
    </lineage>
</organism>
<dbReference type="EMBL" id="BNEB01000003">
    <property type="protein sequence ID" value="GHI62800.1"/>
    <property type="molecule type" value="Genomic_DNA"/>
</dbReference>
<dbReference type="Proteomes" id="UP000649259">
    <property type="component" value="Unassembled WGS sequence"/>
</dbReference>